<sequence length="593" mass="67666">MSEEKSEKLYELVSDYKLRGSATAIEQLLEGLDSGLAHQTLLGVTGSGKTFTLANVIATAQRPAILLAPNKTLAAQLYGEMKAFFPNNAVEYFVSYYDYYQPEAYVPTTDTFIEKDSSVNAHIEQMRLSATKALLERKDAIIVASVSAIYGLGDPESYLKMMLHVRRGDFINQRDILRRLAELQYSRNDVAFERGQFRVRGEVIDIFPAESEQDAVRIEMFDDEIECISLFDPLTGSLVQRDLPRFTIYPKTHYVTPRDRMLEAIETIKEELADRKKYLLENNKLLEEQRISQRTQFDIEMMNELGFCSGVENYSRHLSGRAEGEPPPTLFDYLPHDGLLIIDESHVTVPQIGAMYKGDRSRKETLVEYGFRLPSALDNRPLKFEEFEALAPQTIFVSATPGKYEIEMSGDEIADQVVRPTGLLDPELEVRPVATQVDDLLSEIRIRSAIDERVLVTTLTKRMAEDLTEYLTEHDVKVRYLHSDVDTVERVEIIRDLRLGEFDVLVGINLLREGLDMPEVSLVAILDADKEGFLRSERSLIQTIGRAARNLKGKAILYADRVTDSMKRAMDETNRRREKQHAYNEKMGIKLRH</sequence>
<keyword evidence="1" id="KW-0963">Cytoplasm</keyword>
<evidence type="ECO:0000256" key="1">
    <source>
        <dbReference type="ARBA" id="ARBA00022490"/>
    </source>
</evidence>
<reference evidence="12 13" key="1">
    <citation type="submission" date="2015-01" db="EMBL/GenBank/DDBJ databases">
        <title>Vibrio sp. C5 JCM 19232 whole genome shotgun sequence.</title>
        <authorList>
            <person name="Sawabe T."/>
            <person name="Meirelles P."/>
            <person name="Feng G."/>
            <person name="Sayaka M."/>
            <person name="Hattori M."/>
            <person name="Ohkuma M."/>
        </authorList>
    </citation>
    <scope>NUCLEOTIDE SEQUENCE [LARGE SCALE GENOMIC DNA]</scope>
    <source>
        <strain evidence="12 13">JCM19232</strain>
    </source>
</reference>
<organism evidence="12 13">
    <name type="scientific">Vibrio ishigakensis</name>
    <dbReference type="NCBI Taxonomy" id="1481914"/>
    <lineage>
        <taxon>Bacteria</taxon>
        <taxon>Pseudomonadati</taxon>
        <taxon>Pseudomonadota</taxon>
        <taxon>Gammaproteobacteria</taxon>
        <taxon>Vibrionales</taxon>
        <taxon>Vibrionaceae</taxon>
        <taxon>Vibrio</taxon>
    </lineage>
</organism>
<evidence type="ECO:0000256" key="4">
    <source>
        <dbReference type="ARBA" id="ARBA00022769"/>
    </source>
</evidence>
<evidence type="ECO:0000256" key="3">
    <source>
        <dbReference type="ARBA" id="ARBA00022763"/>
    </source>
</evidence>
<dbReference type="GO" id="GO:0016887">
    <property type="term" value="F:ATP hydrolysis activity"/>
    <property type="evidence" value="ECO:0007669"/>
    <property type="project" value="InterPro"/>
</dbReference>
<evidence type="ECO:0000313" key="12">
    <source>
        <dbReference type="EMBL" id="GAM65865.1"/>
    </source>
</evidence>
<keyword evidence="8" id="KW-0742">SOS response</keyword>
<protein>
    <submittedName>
        <fullName evidence="12">Excinuclease ABC subunit B</fullName>
    </submittedName>
</protein>
<dbReference type="GO" id="GO:0009432">
    <property type="term" value="P:SOS response"/>
    <property type="evidence" value="ECO:0007669"/>
    <property type="project" value="UniProtKB-KW"/>
</dbReference>
<dbReference type="Pfam" id="PF12344">
    <property type="entry name" value="UvrB"/>
    <property type="match status" value="1"/>
</dbReference>
<dbReference type="GO" id="GO:0006289">
    <property type="term" value="P:nucleotide-excision repair"/>
    <property type="evidence" value="ECO:0007669"/>
    <property type="project" value="InterPro"/>
</dbReference>
<keyword evidence="7" id="KW-0234">DNA repair</keyword>
<accession>A0A0B8PFW8</accession>
<gene>
    <name evidence="12" type="ORF">JCM19232_5441</name>
</gene>
<dbReference type="SMART" id="SM00487">
    <property type="entry name" value="DEXDc"/>
    <property type="match status" value="1"/>
</dbReference>
<evidence type="ECO:0000259" key="10">
    <source>
        <dbReference type="PROSITE" id="PS51192"/>
    </source>
</evidence>
<dbReference type="SMART" id="SM00490">
    <property type="entry name" value="HELICc"/>
    <property type="match status" value="1"/>
</dbReference>
<name>A0A0B8PFW8_9VIBR</name>
<proteinExistence type="predicted"/>
<dbReference type="GO" id="GO:0005524">
    <property type="term" value="F:ATP binding"/>
    <property type="evidence" value="ECO:0007669"/>
    <property type="project" value="UniProtKB-KW"/>
</dbReference>
<feature type="domain" description="Helicase ATP-binding" evidence="10">
    <location>
        <begin position="30"/>
        <end position="163"/>
    </location>
</feature>
<dbReference type="InterPro" id="IPR024759">
    <property type="entry name" value="UvrB_YAD/RRR_dom"/>
</dbReference>
<dbReference type="PANTHER" id="PTHR24029">
    <property type="entry name" value="UVRABC SYSTEM PROTEIN B"/>
    <property type="match status" value="1"/>
</dbReference>
<dbReference type="GO" id="GO:0009380">
    <property type="term" value="C:excinuclease repair complex"/>
    <property type="evidence" value="ECO:0007669"/>
    <property type="project" value="InterPro"/>
</dbReference>
<dbReference type="InterPro" id="IPR001650">
    <property type="entry name" value="Helicase_C-like"/>
</dbReference>
<keyword evidence="2" id="KW-0547">Nucleotide-binding</keyword>
<dbReference type="InterPro" id="IPR014001">
    <property type="entry name" value="Helicase_ATP-bd"/>
</dbReference>
<dbReference type="Gene3D" id="3.40.50.300">
    <property type="entry name" value="P-loop containing nucleotide triphosphate hydrolases"/>
    <property type="match status" value="3"/>
</dbReference>
<evidence type="ECO:0000256" key="6">
    <source>
        <dbReference type="ARBA" id="ARBA00022881"/>
    </source>
</evidence>
<dbReference type="Pfam" id="PF17757">
    <property type="entry name" value="UvrB_inter"/>
    <property type="match status" value="1"/>
</dbReference>
<dbReference type="InterPro" id="IPR027417">
    <property type="entry name" value="P-loop_NTPase"/>
</dbReference>
<keyword evidence="5" id="KW-0067">ATP-binding</keyword>
<dbReference type="Pfam" id="PF04851">
    <property type="entry name" value="ResIII"/>
    <property type="match status" value="1"/>
</dbReference>
<dbReference type="InterPro" id="IPR041471">
    <property type="entry name" value="UvrB_inter"/>
</dbReference>
<dbReference type="NCBIfam" id="NF003673">
    <property type="entry name" value="PRK05298.1"/>
    <property type="match status" value="1"/>
</dbReference>
<dbReference type="InterPro" id="IPR006935">
    <property type="entry name" value="Helicase/UvrB_N"/>
</dbReference>
<dbReference type="NCBIfam" id="TIGR00631">
    <property type="entry name" value="uvrb"/>
    <property type="match status" value="1"/>
</dbReference>
<dbReference type="PANTHER" id="PTHR24029:SF0">
    <property type="entry name" value="UVRABC SYSTEM PROTEIN B"/>
    <property type="match status" value="1"/>
</dbReference>
<dbReference type="EMBL" id="BBSA01000025">
    <property type="protein sequence ID" value="GAM65865.1"/>
    <property type="molecule type" value="Genomic_DNA"/>
</dbReference>
<evidence type="ECO:0000256" key="7">
    <source>
        <dbReference type="ARBA" id="ARBA00023204"/>
    </source>
</evidence>
<dbReference type="Gene3D" id="6.10.140.240">
    <property type="match status" value="1"/>
</dbReference>
<dbReference type="InterPro" id="IPR004807">
    <property type="entry name" value="UvrB"/>
</dbReference>
<dbReference type="Proteomes" id="UP000031670">
    <property type="component" value="Unassembled WGS sequence"/>
</dbReference>
<feature type="domain" description="Helicase C-terminal" evidence="11">
    <location>
        <begin position="436"/>
        <end position="593"/>
    </location>
</feature>
<dbReference type="PROSITE" id="PS51192">
    <property type="entry name" value="HELICASE_ATP_BIND_1"/>
    <property type="match status" value="1"/>
</dbReference>
<evidence type="ECO:0000313" key="13">
    <source>
        <dbReference type="Proteomes" id="UP000031670"/>
    </source>
</evidence>
<dbReference type="SUPFAM" id="SSF52540">
    <property type="entry name" value="P-loop containing nucleoside triphosphate hydrolases"/>
    <property type="match status" value="2"/>
</dbReference>
<dbReference type="Pfam" id="PF00271">
    <property type="entry name" value="Helicase_C"/>
    <property type="match status" value="1"/>
</dbReference>
<keyword evidence="6" id="KW-0267">Excision nuclease</keyword>
<evidence type="ECO:0000256" key="5">
    <source>
        <dbReference type="ARBA" id="ARBA00022840"/>
    </source>
</evidence>
<dbReference type="GO" id="GO:0003677">
    <property type="term" value="F:DNA binding"/>
    <property type="evidence" value="ECO:0007669"/>
    <property type="project" value="InterPro"/>
</dbReference>
<keyword evidence="3" id="KW-0227">DNA damage</keyword>
<dbReference type="PROSITE" id="PS51194">
    <property type="entry name" value="HELICASE_CTER"/>
    <property type="match status" value="1"/>
</dbReference>
<evidence type="ECO:0000256" key="2">
    <source>
        <dbReference type="ARBA" id="ARBA00022741"/>
    </source>
</evidence>
<dbReference type="CDD" id="cd18790">
    <property type="entry name" value="SF2_C_UvrB"/>
    <property type="match status" value="1"/>
</dbReference>
<comment type="caution">
    <text evidence="12">The sequence shown here is derived from an EMBL/GenBank/DDBJ whole genome shotgun (WGS) entry which is preliminary data.</text>
</comment>
<evidence type="ECO:0000259" key="11">
    <source>
        <dbReference type="PROSITE" id="PS51194"/>
    </source>
</evidence>
<feature type="region of interest" description="Disordered" evidence="9">
    <location>
        <begin position="572"/>
        <end position="593"/>
    </location>
</feature>
<dbReference type="CDD" id="cd17916">
    <property type="entry name" value="DEXHc_UvrB"/>
    <property type="match status" value="1"/>
</dbReference>
<dbReference type="GO" id="GO:0004518">
    <property type="term" value="F:nuclease activity"/>
    <property type="evidence" value="ECO:0007669"/>
    <property type="project" value="UniProtKB-KW"/>
</dbReference>
<evidence type="ECO:0000256" key="9">
    <source>
        <dbReference type="SAM" id="MobiDB-lite"/>
    </source>
</evidence>
<keyword evidence="4" id="KW-0228">DNA excision</keyword>
<dbReference type="FunFam" id="3.40.50.300:FF:000477">
    <property type="entry name" value="UvrABC system protein B"/>
    <property type="match status" value="1"/>
</dbReference>
<reference evidence="12 13" key="2">
    <citation type="submission" date="2015-01" db="EMBL/GenBank/DDBJ databases">
        <authorList>
            <consortium name="NBRP consortium"/>
            <person name="Sawabe T."/>
            <person name="Meirelles P."/>
            <person name="Feng G."/>
            <person name="Sayaka M."/>
            <person name="Hattori M."/>
            <person name="Ohkuma M."/>
        </authorList>
    </citation>
    <scope>NUCLEOTIDE SEQUENCE [LARGE SCALE GENOMIC DNA]</scope>
    <source>
        <strain evidence="12 13">JCM19232</strain>
    </source>
</reference>
<dbReference type="AlphaFoldDB" id="A0A0B8PFW8"/>
<evidence type="ECO:0000256" key="8">
    <source>
        <dbReference type="ARBA" id="ARBA00023236"/>
    </source>
</evidence>